<evidence type="ECO:0000256" key="5">
    <source>
        <dbReference type="ARBA" id="ARBA00023030"/>
    </source>
</evidence>
<dbReference type="InterPro" id="IPR015615">
    <property type="entry name" value="TGF-beta-rel"/>
</dbReference>
<sequence>LLALESTELIFCEVRKVIREVGLVLKIVKRARRNNYKTILGQAKMEFNVILCLLACFVATTQSRSLARDSSAFDPRDSARFKSFEAKFLQMLGMKEKPHVTGKIVVPQYMLDLYNSRVKDPEYISTNLVFKDFATTANTVRSFYHKETPQVGNVNRYKRSVRLDIGVVPSHEELVKAEFRVYNNRSSVDPALGQHVINVYQIIASGERKLLDSKVVNASTIGWQSYDVLHAAQHWHKTPGENHGLEMEIMTENGHPIDISHLHFDKPHEMTEEQWPHQRPLFALYSRDPNTHMHKKRERRSASTDWSKYTGLCKRFDLVVDFIQHLKWNWVLQPTKYNAYMCKGECVYPIANHLNTTNHGIVQTLVHSVRRYRDKVPPACCVPTELESTMLLLSRDQGTIEIKDYAEMRVIGCGCR</sequence>
<dbReference type="OrthoDB" id="5987191at2759"/>
<dbReference type="PROSITE" id="PS51362">
    <property type="entry name" value="TGF_BETA_2"/>
    <property type="match status" value="1"/>
</dbReference>
<dbReference type="InterPro" id="IPR001111">
    <property type="entry name" value="TGF-b_propeptide"/>
</dbReference>
<dbReference type="Gene3D" id="2.10.90.10">
    <property type="entry name" value="Cystine-knot cytokines"/>
    <property type="match status" value="1"/>
</dbReference>
<evidence type="ECO:0000256" key="7">
    <source>
        <dbReference type="ARBA" id="ARBA00023180"/>
    </source>
</evidence>
<keyword evidence="10" id="KW-1185">Reference proteome</keyword>
<keyword evidence="5 8" id="KW-0339">Growth factor</keyword>
<dbReference type="GO" id="GO:0005615">
    <property type="term" value="C:extracellular space"/>
    <property type="evidence" value="ECO:0007669"/>
    <property type="project" value="TreeGrafter"/>
</dbReference>
<evidence type="ECO:0000256" key="2">
    <source>
        <dbReference type="ARBA" id="ARBA00006656"/>
    </source>
</evidence>
<dbReference type="SUPFAM" id="SSF57501">
    <property type="entry name" value="Cystine-knot cytokines"/>
    <property type="match status" value="1"/>
</dbReference>
<dbReference type="EMBL" id="CACRXK020000003">
    <property type="protein sequence ID" value="CAB3976581.1"/>
    <property type="molecule type" value="Genomic_DNA"/>
</dbReference>
<dbReference type="PROSITE" id="PS00250">
    <property type="entry name" value="TGF_BETA_1"/>
    <property type="match status" value="1"/>
</dbReference>
<reference evidence="9" key="1">
    <citation type="submission" date="2020-04" db="EMBL/GenBank/DDBJ databases">
        <authorList>
            <person name="Alioto T."/>
            <person name="Alioto T."/>
            <person name="Gomez Garrido J."/>
        </authorList>
    </citation>
    <scope>NUCLEOTIDE SEQUENCE</scope>
    <source>
        <strain evidence="9">A484AB</strain>
    </source>
</reference>
<keyword evidence="4" id="KW-0732">Signal</keyword>
<dbReference type="GO" id="GO:0005125">
    <property type="term" value="F:cytokine activity"/>
    <property type="evidence" value="ECO:0007669"/>
    <property type="project" value="TreeGrafter"/>
</dbReference>
<name>A0A6S7FQN4_PARCT</name>
<evidence type="ECO:0000256" key="1">
    <source>
        <dbReference type="ARBA" id="ARBA00004613"/>
    </source>
</evidence>
<evidence type="ECO:0000256" key="6">
    <source>
        <dbReference type="ARBA" id="ARBA00023157"/>
    </source>
</evidence>
<evidence type="ECO:0000256" key="8">
    <source>
        <dbReference type="RuleBase" id="RU000354"/>
    </source>
</evidence>
<keyword evidence="3" id="KW-0964">Secreted</keyword>
<dbReference type="FunFam" id="2.10.90.10:FF:000001">
    <property type="entry name" value="Bone morphogenetic protein 4"/>
    <property type="match status" value="1"/>
</dbReference>
<proteinExistence type="inferred from homology"/>
<evidence type="ECO:0000313" key="9">
    <source>
        <dbReference type="EMBL" id="CAB3976581.1"/>
    </source>
</evidence>
<feature type="non-terminal residue" evidence="9">
    <location>
        <position position="1"/>
    </location>
</feature>
<dbReference type="InterPro" id="IPR029034">
    <property type="entry name" value="Cystine-knot_cytokine"/>
</dbReference>
<dbReference type="SMART" id="SM00204">
    <property type="entry name" value="TGFB"/>
    <property type="match status" value="1"/>
</dbReference>
<dbReference type="AlphaFoldDB" id="A0A6S7FQN4"/>
<comment type="subcellular location">
    <subcellularLocation>
        <location evidence="1">Secreted</location>
    </subcellularLocation>
</comment>
<keyword evidence="6" id="KW-1015">Disulfide bond</keyword>
<dbReference type="Proteomes" id="UP001152795">
    <property type="component" value="Unassembled WGS sequence"/>
</dbReference>
<dbReference type="PANTHER" id="PTHR11848:SF263">
    <property type="entry name" value="PROTEIN DECAPENTAPLEGIC"/>
    <property type="match status" value="1"/>
</dbReference>
<evidence type="ECO:0000256" key="4">
    <source>
        <dbReference type="ARBA" id="ARBA00022729"/>
    </source>
</evidence>
<dbReference type="InterPro" id="IPR001839">
    <property type="entry name" value="TGF-b_C"/>
</dbReference>
<gene>
    <name evidence="9" type="ORF">PACLA_8A018478</name>
</gene>
<comment type="caution">
    <text evidence="9">The sequence shown here is derived from an EMBL/GenBank/DDBJ whole genome shotgun (WGS) entry which is preliminary data.</text>
</comment>
<evidence type="ECO:0000313" key="10">
    <source>
        <dbReference type="Proteomes" id="UP001152795"/>
    </source>
</evidence>
<accession>A0A6S7FQN4</accession>
<dbReference type="Pfam" id="PF00019">
    <property type="entry name" value="TGF_beta"/>
    <property type="match status" value="1"/>
</dbReference>
<dbReference type="GO" id="GO:0008083">
    <property type="term" value="F:growth factor activity"/>
    <property type="evidence" value="ECO:0007669"/>
    <property type="project" value="UniProtKB-KW"/>
</dbReference>
<protein>
    <submittedName>
        <fullName evidence="9">Bone morphogenetic 2-A-like</fullName>
    </submittedName>
</protein>
<dbReference type="InterPro" id="IPR017948">
    <property type="entry name" value="TGFb_CS"/>
</dbReference>
<evidence type="ECO:0000256" key="3">
    <source>
        <dbReference type="ARBA" id="ARBA00022525"/>
    </source>
</evidence>
<dbReference type="Gene3D" id="2.60.120.970">
    <property type="match status" value="1"/>
</dbReference>
<dbReference type="PANTHER" id="PTHR11848">
    <property type="entry name" value="TGF-BETA FAMILY"/>
    <property type="match status" value="1"/>
</dbReference>
<dbReference type="Pfam" id="PF00688">
    <property type="entry name" value="TGFb_propeptide"/>
    <property type="match status" value="1"/>
</dbReference>
<keyword evidence="7" id="KW-0325">Glycoprotein</keyword>
<comment type="similarity">
    <text evidence="2 8">Belongs to the TGF-beta family.</text>
</comment>
<organism evidence="9 10">
    <name type="scientific">Paramuricea clavata</name>
    <name type="common">Red gorgonian</name>
    <name type="synonym">Violescent sea-whip</name>
    <dbReference type="NCBI Taxonomy" id="317549"/>
    <lineage>
        <taxon>Eukaryota</taxon>
        <taxon>Metazoa</taxon>
        <taxon>Cnidaria</taxon>
        <taxon>Anthozoa</taxon>
        <taxon>Octocorallia</taxon>
        <taxon>Malacalcyonacea</taxon>
        <taxon>Plexauridae</taxon>
        <taxon>Paramuricea</taxon>
    </lineage>
</organism>